<dbReference type="Gene3D" id="3.40.830.10">
    <property type="entry name" value="LigB-like"/>
    <property type="match status" value="1"/>
</dbReference>
<keyword evidence="7" id="KW-0223">Dioxygenase</keyword>
<evidence type="ECO:0000313" key="7">
    <source>
        <dbReference type="EMBL" id="ALA67088.1"/>
    </source>
</evidence>
<comment type="similarity">
    <text evidence="2">Belongs to the DODA-type extradiol aromatic ring-opening dioxygenase family.</text>
</comment>
<dbReference type="Proteomes" id="UP000058446">
    <property type="component" value="Chromosome"/>
</dbReference>
<dbReference type="PANTHER" id="PTHR30096">
    <property type="entry name" value="4,5-DOPA DIOXYGENASE EXTRADIOL-LIKE PROTEIN"/>
    <property type="match status" value="1"/>
</dbReference>
<evidence type="ECO:0000259" key="6">
    <source>
        <dbReference type="Pfam" id="PF02900"/>
    </source>
</evidence>
<dbReference type="GO" id="GO:0008198">
    <property type="term" value="F:ferrous iron binding"/>
    <property type="evidence" value="ECO:0007669"/>
    <property type="project" value="InterPro"/>
</dbReference>
<dbReference type="GO" id="GO:0016702">
    <property type="term" value="F:oxidoreductase activity, acting on single donors with incorporation of molecular oxygen, incorporation of two atoms of oxygen"/>
    <property type="evidence" value="ECO:0007669"/>
    <property type="project" value="UniProtKB-ARBA"/>
</dbReference>
<evidence type="ECO:0000313" key="8">
    <source>
        <dbReference type="Proteomes" id="UP000058446"/>
    </source>
</evidence>
<sequence>MTTNELTTPLMPAAFIGHGTPMNTIESNRYTKAWNEFGASVPKPHGILAISAHWYANATLVTAMPNPRTIHDFYGFPRELHEFNYPAPGLPELAHEVAEVIKPDWVGMDEDGWGIDHGTWSVLAHVFPKADIPVVQLSINAFKGMDYHMELAKKLNVLRRRGILIIGSGNVVHNLRAIDFSIADGGYDWAQSFDEKAQEIMLSEPGNVMNLMKEKEFRHSVPTPDHFIPLLYIAALAETEGQTPEKFAVGYQAGSVSMTSYQLAGA</sequence>
<feature type="domain" description="Extradiol ring-cleavage dioxygenase class III enzyme subunit B" evidence="6">
    <location>
        <begin position="33"/>
        <end position="244"/>
    </location>
</feature>
<reference evidence="7 8" key="1">
    <citation type="submission" date="2013-10" db="EMBL/GenBank/DDBJ databases">
        <title>Complete genome sequence of Corynebacterium lactis DSM 45799(T), isolated from raw cow milk.</title>
        <authorList>
            <person name="Ruckert C."/>
            <person name="Albersmeier A."/>
            <person name="Lipski A."/>
            <person name="Kalinowski J."/>
        </authorList>
    </citation>
    <scope>NUCLEOTIDE SEQUENCE [LARGE SCALE GENOMIC DNA]</scope>
    <source>
        <strain evidence="7 8">RW2-5</strain>
    </source>
</reference>
<dbReference type="PANTHER" id="PTHR30096:SF0">
    <property type="entry name" value="4,5-DOPA DIOXYGENASE EXTRADIOL-LIKE PROTEIN"/>
    <property type="match status" value="1"/>
</dbReference>
<dbReference type="Pfam" id="PF02900">
    <property type="entry name" value="LigB"/>
    <property type="match status" value="1"/>
</dbReference>
<protein>
    <submittedName>
        <fullName evidence="7">Extradiol ring-cleavage dioxygenase III subunit B</fullName>
    </submittedName>
</protein>
<evidence type="ECO:0000256" key="1">
    <source>
        <dbReference type="ARBA" id="ARBA00001947"/>
    </source>
</evidence>
<keyword evidence="8" id="KW-1185">Reference proteome</keyword>
<evidence type="ECO:0000256" key="4">
    <source>
        <dbReference type="ARBA" id="ARBA00022833"/>
    </source>
</evidence>
<dbReference type="AlphaFoldDB" id="A0A0K2GZH4"/>
<dbReference type="CDD" id="cd07363">
    <property type="entry name" value="45_DOPA_Dioxygenase"/>
    <property type="match status" value="1"/>
</dbReference>
<dbReference type="GO" id="GO:0008270">
    <property type="term" value="F:zinc ion binding"/>
    <property type="evidence" value="ECO:0007669"/>
    <property type="project" value="InterPro"/>
</dbReference>
<keyword evidence="4" id="KW-0862">Zinc</keyword>
<comment type="cofactor">
    <cofactor evidence="1">
        <name>Zn(2+)</name>
        <dbReference type="ChEBI" id="CHEBI:29105"/>
    </cofactor>
</comment>
<accession>A0A0K2GZH4</accession>
<dbReference type="KEGG" id="clw:CLAC_04530"/>
<organism evidence="7 8">
    <name type="scientific">Corynebacterium lactis RW2-5</name>
    <dbReference type="NCBI Taxonomy" id="1408189"/>
    <lineage>
        <taxon>Bacteria</taxon>
        <taxon>Bacillati</taxon>
        <taxon>Actinomycetota</taxon>
        <taxon>Actinomycetes</taxon>
        <taxon>Mycobacteriales</taxon>
        <taxon>Corynebacteriaceae</taxon>
        <taxon>Corynebacterium</taxon>
    </lineage>
</organism>
<dbReference type="InterPro" id="IPR004183">
    <property type="entry name" value="Xdiol_dOase_suB"/>
</dbReference>
<proteinExistence type="inferred from homology"/>
<dbReference type="RefSeq" id="WP_211255375.1">
    <property type="nucleotide sequence ID" value="NZ_CP006841.1"/>
</dbReference>
<name>A0A0K2GZH4_9CORY</name>
<dbReference type="PATRIC" id="fig|1408189.4.peg.905"/>
<dbReference type="SUPFAM" id="SSF53213">
    <property type="entry name" value="LigB-like"/>
    <property type="match status" value="1"/>
</dbReference>
<dbReference type="STRING" id="1408189.CLAC_04530"/>
<dbReference type="EMBL" id="CP006841">
    <property type="protein sequence ID" value="ALA67088.1"/>
    <property type="molecule type" value="Genomic_DNA"/>
</dbReference>
<evidence type="ECO:0000256" key="5">
    <source>
        <dbReference type="ARBA" id="ARBA00023002"/>
    </source>
</evidence>
<gene>
    <name evidence="7" type="ORF">CLAC_04530</name>
</gene>
<keyword evidence="5" id="KW-0560">Oxidoreductase</keyword>
<evidence type="ECO:0000256" key="2">
    <source>
        <dbReference type="ARBA" id="ARBA00007581"/>
    </source>
</evidence>
<evidence type="ECO:0000256" key="3">
    <source>
        <dbReference type="ARBA" id="ARBA00022723"/>
    </source>
</evidence>
<dbReference type="InterPro" id="IPR014436">
    <property type="entry name" value="Extradiol_dOase_DODA"/>
</dbReference>
<keyword evidence="3" id="KW-0479">Metal-binding</keyword>
<dbReference type="NCBIfam" id="NF007914">
    <property type="entry name" value="PRK10628.1"/>
    <property type="match status" value="1"/>
</dbReference>
<dbReference type="PIRSF" id="PIRSF006157">
    <property type="entry name" value="Doxgns_DODA"/>
    <property type="match status" value="1"/>
</dbReference>